<sequence length="118" mass="12775">MNLKTELGNVNVSKEVIATIAGASATECFGLVGMQSRKQVRDGLSDLLGKENLGKGVEITEQDDQLHIELFIVVSFGTKIHQVAQNVIDKVKYSVQKLTGLEVGHVKINVQGVKVDQS</sequence>
<protein>
    <submittedName>
        <fullName evidence="2">Asp23/Gls24 family envelope stress response protein</fullName>
    </submittedName>
</protein>
<evidence type="ECO:0000313" key="2">
    <source>
        <dbReference type="EMBL" id="XCI27577.1"/>
    </source>
</evidence>
<dbReference type="RefSeq" id="WP_353892155.1">
    <property type="nucleotide sequence ID" value="NZ_CP159485.1"/>
</dbReference>
<dbReference type="PANTHER" id="PTHR34297">
    <property type="entry name" value="HYPOTHETICAL CYTOSOLIC PROTEIN-RELATED"/>
    <property type="match status" value="1"/>
</dbReference>
<dbReference type="Pfam" id="PF03780">
    <property type="entry name" value="Asp23"/>
    <property type="match status" value="1"/>
</dbReference>
<dbReference type="AlphaFoldDB" id="A0AAU8HPG8"/>
<organism evidence="2">
    <name type="scientific">Proteinivorax hydrogeniformans</name>
    <dbReference type="NCBI Taxonomy" id="1826727"/>
    <lineage>
        <taxon>Bacteria</taxon>
        <taxon>Bacillati</taxon>
        <taxon>Bacillota</taxon>
        <taxon>Clostridia</taxon>
        <taxon>Eubacteriales</taxon>
        <taxon>Proteinivoracaceae</taxon>
        <taxon>Proteinivorax</taxon>
    </lineage>
</organism>
<dbReference type="PANTHER" id="PTHR34297:SF2">
    <property type="entry name" value="ASP23_GLS24 FAMILY ENVELOPE STRESS RESPONSE PROTEIN"/>
    <property type="match status" value="1"/>
</dbReference>
<gene>
    <name evidence="2" type="ORF">PRVXH_001482</name>
</gene>
<evidence type="ECO:0000256" key="1">
    <source>
        <dbReference type="ARBA" id="ARBA00005721"/>
    </source>
</evidence>
<comment type="similarity">
    <text evidence="1">Belongs to the asp23 family.</text>
</comment>
<reference evidence="2" key="1">
    <citation type="journal article" date="2018" name="Antonie Van Leeuwenhoek">
        <title>Proteinivorax hydrogeniformans sp. nov., an anaerobic, haloalkaliphilic bacterium fermenting proteinaceous compounds with high hydrogen production.</title>
        <authorList>
            <person name="Boltyanskaya Y."/>
            <person name="Detkova E."/>
            <person name="Pimenov N."/>
            <person name="Kevbrin V."/>
        </authorList>
    </citation>
    <scope>NUCLEOTIDE SEQUENCE</scope>
    <source>
        <strain evidence="2">Z-710</strain>
    </source>
</reference>
<dbReference type="InterPro" id="IPR005531">
    <property type="entry name" value="Asp23"/>
</dbReference>
<name>A0AAU8HPG8_9FIRM</name>
<accession>A0AAU8HPG8</accession>
<reference evidence="2" key="2">
    <citation type="submission" date="2024-06" db="EMBL/GenBank/DDBJ databases">
        <authorList>
            <person name="Petrova K.O."/>
            <person name="Toshchakov S.V."/>
            <person name="Boltjanskaja Y.V."/>
            <person name="Kevbrin V.V."/>
        </authorList>
    </citation>
    <scope>NUCLEOTIDE SEQUENCE</scope>
    <source>
        <strain evidence="2">Z-710</strain>
    </source>
</reference>
<proteinExistence type="inferred from homology"/>
<dbReference type="EMBL" id="CP159485">
    <property type="protein sequence ID" value="XCI27577.1"/>
    <property type="molecule type" value="Genomic_DNA"/>
</dbReference>